<feature type="binding site" evidence="10 13">
    <location>
        <position position="245"/>
    </location>
    <ligand>
        <name>Mn(2+)</name>
        <dbReference type="ChEBI" id="CHEBI:29035"/>
        <label>1</label>
    </ligand>
</feature>
<evidence type="ECO:0000256" key="10">
    <source>
        <dbReference type="HAMAP-Rule" id="MF_03144"/>
    </source>
</evidence>
<dbReference type="EC" id="6.5.1.8" evidence="10"/>
<dbReference type="HAMAP" id="MF_03144">
    <property type="entry name" value="RtcB_euk"/>
    <property type="match status" value="1"/>
</dbReference>
<comment type="catalytic activity">
    <reaction evidence="8 10">
        <text>a 3'-end 3'-phospho-ribonucleotide-RNA + a 5'-end dephospho-ribonucleoside-RNA + GTP = a ribonucleotidyl-ribonucleotide-RNA + GMP + diphosphate</text>
        <dbReference type="Rhea" id="RHEA:68076"/>
        <dbReference type="Rhea" id="RHEA-COMP:10463"/>
        <dbReference type="Rhea" id="RHEA-COMP:13936"/>
        <dbReference type="Rhea" id="RHEA-COMP:17355"/>
        <dbReference type="ChEBI" id="CHEBI:33019"/>
        <dbReference type="ChEBI" id="CHEBI:37565"/>
        <dbReference type="ChEBI" id="CHEBI:58115"/>
        <dbReference type="ChEBI" id="CHEBI:83062"/>
        <dbReference type="ChEBI" id="CHEBI:138284"/>
        <dbReference type="ChEBI" id="CHEBI:173118"/>
        <dbReference type="EC" id="6.5.1.8"/>
    </reaction>
</comment>
<comment type="catalytic activity">
    <reaction evidence="9 10">
        <text>a 3'-end 2',3'-cyclophospho-ribonucleotide-RNA + a 5'-end dephospho-ribonucleoside-RNA + GTP + H2O = a ribonucleotidyl-ribonucleotide-RNA + GMP + diphosphate + H(+)</text>
        <dbReference type="Rhea" id="RHEA:68080"/>
        <dbReference type="Rhea" id="RHEA-COMP:10464"/>
        <dbReference type="Rhea" id="RHEA-COMP:13936"/>
        <dbReference type="Rhea" id="RHEA-COMP:17355"/>
        <dbReference type="ChEBI" id="CHEBI:15377"/>
        <dbReference type="ChEBI" id="CHEBI:15378"/>
        <dbReference type="ChEBI" id="CHEBI:33019"/>
        <dbReference type="ChEBI" id="CHEBI:37565"/>
        <dbReference type="ChEBI" id="CHEBI:58115"/>
        <dbReference type="ChEBI" id="CHEBI:83064"/>
        <dbReference type="ChEBI" id="CHEBI:138284"/>
        <dbReference type="ChEBI" id="CHEBI:173118"/>
        <dbReference type="EC" id="6.5.1.8"/>
    </reaction>
</comment>
<feature type="binding site" evidence="10">
    <location>
        <position position="126"/>
    </location>
    <ligand>
        <name>Mn(2+)</name>
        <dbReference type="ChEBI" id="CHEBI:29035"/>
        <label>1</label>
    </ligand>
</feature>
<evidence type="ECO:0000256" key="3">
    <source>
        <dbReference type="ARBA" id="ARBA00022694"/>
    </source>
</evidence>
<evidence type="ECO:0000256" key="5">
    <source>
        <dbReference type="ARBA" id="ARBA00022741"/>
    </source>
</evidence>
<name>A0A1D3D754_9EIME</name>
<evidence type="ECO:0000256" key="7">
    <source>
        <dbReference type="ARBA" id="ARBA00023211"/>
    </source>
</evidence>
<comment type="caution">
    <text evidence="14">The sequence shown here is derived from an EMBL/GenBank/DDBJ whole genome shotgun (WGS) entry which is preliminary data.</text>
</comment>
<evidence type="ECO:0000256" key="12">
    <source>
        <dbReference type="PIRSR" id="PIRSR601233-2"/>
    </source>
</evidence>
<comment type="function">
    <text evidence="10">Catalytic subunit of the tRNA-splicing ligase complex that acts by directly joining spliced tRNA halves to mature-sized tRNAs by incorporating the precursor-derived splice junction phosphate into the mature tRNA as a canonical 3',5'-phosphodiester. May act as an RNA ligase with broad substrate specificity, and may function toward other RNAs.</text>
</comment>
<feature type="binding site" evidence="10 13">
    <location>
        <position position="276"/>
    </location>
    <ligand>
        <name>Mn(2+)</name>
        <dbReference type="ChEBI" id="CHEBI:29035"/>
        <label>2</label>
    </ligand>
</feature>
<gene>
    <name evidence="14" type="ORF">cyc_07185</name>
</gene>
<accession>A0A1D3D754</accession>
<evidence type="ECO:0000256" key="6">
    <source>
        <dbReference type="ARBA" id="ARBA00023134"/>
    </source>
</evidence>
<dbReference type="FunFam" id="3.90.1860.10:FF:000001">
    <property type="entry name" value="tRNA-splicing ligase RtcB homolog"/>
    <property type="match status" value="1"/>
</dbReference>
<comment type="subunit">
    <text evidence="10">Catalytic component of the tRNA-splicing ligase complex.</text>
</comment>
<dbReference type="PANTHER" id="PTHR11118">
    <property type="entry name" value="RNA-SPLICING LIGASE RTCB HOMOLOG"/>
    <property type="match status" value="1"/>
</dbReference>
<comment type="caution">
    <text evidence="10">Lacks conserved residue(s) required for the propagation of feature annotation.</text>
</comment>
<dbReference type="GO" id="GO:0005525">
    <property type="term" value="F:GTP binding"/>
    <property type="evidence" value="ECO:0007669"/>
    <property type="project" value="UniProtKB-KW"/>
</dbReference>
<dbReference type="SUPFAM" id="SSF103365">
    <property type="entry name" value="Hypothetical protein PH1602"/>
    <property type="match status" value="1"/>
</dbReference>
<evidence type="ECO:0000256" key="1">
    <source>
        <dbReference type="ARBA" id="ARBA00008071"/>
    </source>
</evidence>
<dbReference type="FunCoup" id="A0A1D3D754">
    <property type="interactions" value="199"/>
</dbReference>
<organism evidence="14 15">
    <name type="scientific">Cyclospora cayetanensis</name>
    <dbReference type="NCBI Taxonomy" id="88456"/>
    <lineage>
        <taxon>Eukaryota</taxon>
        <taxon>Sar</taxon>
        <taxon>Alveolata</taxon>
        <taxon>Apicomplexa</taxon>
        <taxon>Conoidasida</taxon>
        <taxon>Coccidia</taxon>
        <taxon>Eucoccidiorida</taxon>
        <taxon>Eimeriorina</taxon>
        <taxon>Eimeriidae</taxon>
        <taxon>Cyclospora</taxon>
    </lineage>
</organism>
<dbReference type="InterPro" id="IPR001233">
    <property type="entry name" value="RtcB"/>
</dbReference>
<dbReference type="GO" id="GO:0170057">
    <property type="term" value="F:RNA ligase (GTP) activity"/>
    <property type="evidence" value="ECO:0007669"/>
    <property type="project" value="UniProtKB-EC"/>
</dbReference>
<feature type="binding site" evidence="10 12">
    <location>
        <begin position="419"/>
        <end position="422"/>
    </location>
    <ligand>
        <name>GMP</name>
        <dbReference type="ChEBI" id="CHEBI:58115"/>
    </ligand>
</feature>
<evidence type="ECO:0000256" key="4">
    <source>
        <dbReference type="ARBA" id="ARBA00022723"/>
    </source>
</evidence>
<keyword evidence="7 10" id="KW-0464">Manganese</keyword>
<evidence type="ECO:0000256" key="13">
    <source>
        <dbReference type="PIRSR" id="PIRSR601233-3"/>
    </source>
</evidence>
<feature type="binding site" evidence="10 13">
    <location>
        <position position="123"/>
    </location>
    <ligand>
        <name>Mn(2+)</name>
        <dbReference type="ChEBI" id="CHEBI:29035"/>
        <label>1</label>
    </ligand>
</feature>
<keyword evidence="6 10" id="KW-0342">GTP-binding</keyword>
<dbReference type="GO" id="GO:0072669">
    <property type="term" value="C:tRNA-splicing ligase complex"/>
    <property type="evidence" value="ECO:0007669"/>
    <property type="project" value="UniProtKB-UniRule"/>
</dbReference>
<reference evidence="14 15" key="1">
    <citation type="journal article" date="2016" name="BMC Genomics">
        <title>Comparative genomics reveals Cyclospora cayetanensis possesses coccidia-like metabolism and invasion components but unique surface antigens.</title>
        <authorList>
            <person name="Liu S."/>
            <person name="Wang L."/>
            <person name="Zheng H."/>
            <person name="Xu Z."/>
            <person name="Roellig D.M."/>
            <person name="Li N."/>
            <person name="Frace M.A."/>
            <person name="Tang K."/>
            <person name="Arrowood M.J."/>
            <person name="Moss D.M."/>
            <person name="Zhang L."/>
            <person name="Feng Y."/>
            <person name="Xiao L."/>
        </authorList>
    </citation>
    <scope>NUCLEOTIDE SEQUENCE [LARGE SCALE GENOMIC DNA]</scope>
    <source>
        <strain evidence="14 15">CHN_HEN01</strain>
    </source>
</reference>
<feature type="binding site" evidence="10 12">
    <location>
        <begin position="370"/>
        <end position="371"/>
    </location>
    <ligand>
        <name>GMP</name>
        <dbReference type="ChEBI" id="CHEBI:58115"/>
    </ligand>
</feature>
<evidence type="ECO:0000256" key="2">
    <source>
        <dbReference type="ARBA" id="ARBA00022598"/>
    </source>
</evidence>
<dbReference type="PROSITE" id="PS01288">
    <property type="entry name" value="UPF0027"/>
    <property type="match status" value="1"/>
</dbReference>
<dbReference type="Proteomes" id="UP000095192">
    <property type="component" value="Unassembled WGS sequence"/>
</dbReference>
<keyword evidence="2 10" id="KW-0436">Ligase</keyword>
<dbReference type="Pfam" id="PF01139">
    <property type="entry name" value="RtcB"/>
    <property type="match status" value="1"/>
</dbReference>
<dbReference type="InterPro" id="IPR036025">
    <property type="entry name" value="RtcB-like_sf"/>
</dbReference>
<comment type="cofactor">
    <cofactor evidence="10 13">
        <name>Mn(2+)</name>
        <dbReference type="ChEBI" id="CHEBI:29035"/>
    </cofactor>
    <text evidence="10 13">Binds 2 manganese ions per subunit.</text>
</comment>
<dbReference type="GO" id="GO:0003972">
    <property type="term" value="F:RNA ligase (ATP) activity"/>
    <property type="evidence" value="ECO:0007669"/>
    <property type="project" value="TreeGrafter"/>
</dbReference>
<evidence type="ECO:0000313" key="14">
    <source>
        <dbReference type="EMBL" id="OEH79250.1"/>
    </source>
</evidence>
<keyword evidence="15" id="KW-1185">Reference proteome</keyword>
<dbReference type="EMBL" id="JROU02000450">
    <property type="protein sequence ID" value="OEH79250.1"/>
    <property type="molecule type" value="Genomic_DNA"/>
</dbReference>
<sequence>MASYRAFDEEKAYLYREADSHTILNVRRGFVPGMHVPGEVYVNDALESLLLDELRAYCGSRGCGGFLPAVKQVANVATLPGIVGKSIGLPDIHAGYGFAIGNVAAFACKNPDAVVSPGGVGFDINCGVRLLRTNLREEDVRPKQEELAQALFDYIPVGVGSQGIIPCNMKGKENDGEYALGRQADLDSALEIGTDWLLRQGYAWTEDKEHCEEYGRMLSADPSKVSIRAKKRGLPQMGTLGAGNHYCEVQVVDEVFDAFGAKKMGLEKGQVCVMIHSGSRGLGHQVATDALVAMETSMQKSHINPIDKQLACARIQSQEGQDYLAAMAAAANFAWVNRGAISFLVREAFAKVLGASPDDLDMHVVYDVSHNIAKHEEHFVNGEVQSLLVHRKGATRALPPHHPLIPCAYQLIGQPALIGGTMGTCSYVLLGTEKGLKETWASTCHGAGRAKSRNASRNTLSFEDVMRRLEEMRISLRVASPKLVAEEAPESYKDVSSVVDTCHEAVFPKNCNGGFPVFMLHQESLSGGPFGPEQLGLTTSAPLKAFPMARKEPCVQEYLLLHKRDGVRRKSGVLWEKGLDKHVLKLLCFIRRQPSPPIRLFPHPLFTHPSCLTTYPRPPSLWILGCFPHTLHGRYYYAARCDASLLRMRWLAPADAMARSCECDASLLRMR</sequence>
<comment type="miscellaneous">
    <text evidence="10">Ligation probably proceeds through 3 nucleotidyl transfer steps, with 2',3'-cyclic phosphate termini being hydrolyzed to 3'-P termini in a step that precedes 3'-P activation with GMP. In the first nucleotidyl transfer step, RTCB reacts with GTP to form a covalent RTCB-histidine-GMP intermediate with release of PPi; in the second step, the GMP moiety is transferred to the RNA 3'-P; in the third step, the 5'-OH from the opposite RNA strand attacks the activated 3'-P to form a 3',5'-phosphodiester bond and release GMP.</text>
</comment>
<dbReference type="VEuPathDB" id="ToxoDB:LOC34623200"/>
<evidence type="ECO:0000313" key="15">
    <source>
        <dbReference type="Proteomes" id="UP000095192"/>
    </source>
</evidence>
<dbReference type="Gene3D" id="3.90.1860.10">
    <property type="entry name" value="tRNA-splicing ligase RtcB"/>
    <property type="match status" value="1"/>
</dbReference>
<comment type="similarity">
    <text evidence="1 10">Belongs to the RtcB family.</text>
</comment>
<feature type="binding site" evidence="10 12">
    <location>
        <begin position="244"/>
        <end position="248"/>
    </location>
    <ligand>
        <name>GMP</name>
        <dbReference type="ChEBI" id="CHEBI:58115"/>
    </ligand>
</feature>
<dbReference type="InParanoid" id="A0A1D3D754"/>
<proteinExistence type="inferred from homology"/>
<evidence type="ECO:0000256" key="11">
    <source>
        <dbReference type="PIRSR" id="PIRSR601233-1"/>
    </source>
</evidence>
<dbReference type="GO" id="GO:0005634">
    <property type="term" value="C:nucleus"/>
    <property type="evidence" value="ECO:0007669"/>
    <property type="project" value="TreeGrafter"/>
</dbReference>
<dbReference type="InterPro" id="IPR027513">
    <property type="entry name" value="RtcB_euk"/>
</dbReference>
<dbReference type="GO" id="GO:0046872">
    <property type="term" value="F:metal ion binding"/>
    <property type="evidence" value="ECO:0007669"/>
    <property type="project" value="UniProtKB-KW"/>
</dbReference>
<dbReference type="VEuPathDB" id="ToxoDB:cyc_07185"/>
<keyword evidence="4 10" id="KW-0479">Metal-binding</keyword>
<keyword evidence="3 10" id="KW-0819">tRNA processing</keyword>
<evidence type="ECO:0000256" key="9">
    <source>
        <dbReference type="ARBA" id="ARBA00049514"/>
    </source>
</evidence>
<dbReference type="AlphaFoldDB" id="A0A1D3D754"/>
<evidence type="ECO:0000256" key="8">
    <source>
        <dbReference type="ARBA" id="ARBA00047746"/>
    </source>
</evidence>
<protein>
    <recommendedName>
        <fullName evidence="10">RNA-splicing ligase RtcB homolog</fullName>
        <ecNumber evidence="10">6.5.1.8</ecNumber>
    </recommendedName>
    <alternativeName>
        <fullName evidence="10">3'-phosphate/5'-hydroxy nucleic acid ligase</fullName>
    </alternativeName>
</protein>
<feature type="binding site" evidence="10 12">
    <location>
        <position position="426"/>
    </location>
    <ligand>
        <name>GMP</name>
        <dbReference type="ChEBI" id="CHEBI:58115"/>
    </ligand>
</feature>
<dbReference type="GO" id="GO:0006388">
    <property type="term" value="P:tRNA splicing, via endonucleolytic cleavage and ligation"/>
    <property type="evidence" value="ECO:0007669"/>
    <property type="project" value="UniProtKB-UniRule"/>
</dbReference>
<dbReference type="PANTHER" id="PTHR11118:SF1">
    <property type="entry name" value="RNA-SPLICING LIGASE RTCB HOMOLOG"/>
    <property type="match status" value="1"/>
</dbReference>
<feature type="active site" description="GMP-histidine intermediate" evidence="10 11">
    <location>
        <position position="445"/>
    </location>
</feature>
<feature type="binding site" evidence="10 13">
    <location>
        <position position="370"/>
    </location>
    <ligand>
        <name>Mn(2+)</name>
        <dbReference type="ChEBI" id="CHEBI:29035"/>
        <label>2</label>
    </ligand>
</feature>
<feature type="binding site" evidence="10">
    <location>
        <position position="126"/>
    </location>
    <ligand>
        <name>Mn(2+)</name>
        <dbReference type="ChEBI" id="CHEBI:29035"/>
        <label>2</label>
    </ligand>
</feature>
<feature type="binding site" evidence="10 12">
    <location>
        <begin position="445"/>
        <end position="448"/>
    </location>
    <ligand>
        <name>GMP</name>
        <dbReference type="ChEBI" id="CHEBI:58115"/>
    </ligand>
</feature>
<keyword evidence="5 10" id="KW-0547">Nucleotide-binding</keyword>